<gene>
    <name evidence="1" type="ORF">NRP21_18370</name>
</gene>
<dbReference type="EMBL" id="JANJOU010000018">
    <property type="protein sequence ID" value="MCR0984024.1"/>
    <property type="molecule type" value="Genomic_DNA"/>
</dbReference>
<dbReference type="Proteomes" id="UP001524642">
    <property type="component" value="Unassembled WGS sequence"/>
</dbReference>
<name>A0ABT1X8J6_9PROT</name>
<comment type="caution">
    <text evidence="1">The sequence shown here is derived from an EMBL/GenBank/DDBJ whole genome shotgun (WGS) entry which is preliminary data.</text>
</comment>
<reference evidence="1 2" key="1">
    <citation type="submission" date="2022-06" db="EMBL/GenBank/DDBJ databases">
        <title>Roseomonas CN29.</title>
        <authorList>
            <person name="Cheng Y."/>
            <person name="He X."/>
        </authorList>
    </citation>
    <scope>NUCLEOTIDE SEQUENCE [LARGE SCALE GENOMIC DNA]</scope>
    <source>
        <strain evidence="1 2">CN29</strain>
    </source>
</reference>
<proteinExistence type="predicted"/>
<sequence length="118" mass="13091">MEKETGMAGWQISVTTQTPEEWNRNLDRDTILATWTTGAMGIDPFEELLKTGDAVLLRSDGYPRIYSADARHILPAVRAVPDLAAAAIVKAWYVTMRPSVIDACSPDQRLTIVAWDQS</sequence>
<evidence type="ECO:0000313" key="1">
    <source>
        <dbReference type="EMBL" id="MCR0984024.1"/>
    </source>
</evidence>
<keyword evidence="2" id="KW-1185">Reference proteome</keyword>
<protein>
    <submittedName>
        <fullName evidence="1">Uncharacterized protein</fullName>
    </submittedName>
</protein>
<accession>A0ABT1X8J6</accession>
<organism evidence="1 2">
    <name type="scientific">Roseomonas populi</name>
    <dbReference type="NCBI Taxonomy" id="3121582"/>
    <lineage>
        <taxon>Bacteria</taxon>
        <taxon>Pseudomonadati</taxon>
        <taxon>Pseudomonadota</taxon>
        <taxon>Alphaproteobacteria</taxon>
        <taxon>Acetobacterales</taxon>
        <taxon>Roseomonadaceae</taxon>
        <taxon>Roseomonas</taxon>
    </lineage>
</organism>
<evidence type="ECO:0000313" key="2">
    <source>
        <dbReference type="Proteomes" id="UP001524642"/>
    </source>
</evidence>
<dbReference type="RefSeq" id="WP_257717689.1">
    <property type="nucleotide sequence ID" value="NZ_JANJOU010000018.1"/>
</dbReference>